<dbReference type="EMBL" id="CP088295">
    <property type="protein sequence ID" value="UUY06331.1"/>
    <property type="molecule type" value="Genomic_DNA"/>
</dbReference>
<dbReference type="Proteomes" id="UP001058860">
    <property type="component" value="Chromosome"/>
</dbReference>
<dbReference type="RefSeq" id="WP_353866806.1">
    <property type="nucleotide sequence ID" value="NZ_CP088295.1"/>
</dbReference>
<evidence type="ECO:0000313" key="5">
    <source>
        <dbReference type="EMBL" id="UUY06331.1"/>
    </source>
</evidence>
<evidence type="ECO:0000313" key="6">
    <source>
        <dbReference type="Proteomes" id="UP001058860"/>
    </source>
</evidence>
<evidence type="ECO:0000259" key="2">
    <source>
        <dbReference type="PROSITE" id="PS50093"/>
    </source>
</evidence>
<dbReference type="SUPFAM" id="SSF49299">
    <property type="entry name" value="PKD domain"/>
    <property type="match status" value="7"/>
</dbReference>
<accession>A0ABY5PNM1</accession>
<dbReference type="InterPro" id="IPR013783">
    <property type="entry name" value="Ig-like_fold"/>
</dbReference>
<feature type="domain" description="Cadherin" evidence="3">
    <location>
        <begin position="210"/>
        <end position="337"/>
    </location>
</feature>
<sequence length="859" mass="86886">MTRAWDTDNDGAFDDGDGSTASRTFSTFGAKTVRLRVRDTYGAESITSRSVAIANAPPTVTLTVNPTTVATGDAVTFSAAGADPDGGAVTYAWDLDGDGTYSDSTAASPPSRSFARAGAKTVGVRVTDDDGDVTSTVQRTQVVTVTNRLPSTPTISASPASVQRGETTTLTAAATDPEGTSLTYAWDLDNDSAFDDATGASTPQTMPSSGTLTARVRVTDADGGSTNSATFTLTAGNSPPRIDTFTVSPTTVGTGTAVSFAATASDPDGGTVTYAWDLDGDGAYDDSTAATPPSRSYPRSGNRTVGVRVTDDDTPAGTAQRTQVVTVANRAPSAPTITPAPASVARGESVELTAAATDPEGTALTYAWDLDGDDAFDDATGAKVTRTMPSSGTLAAAVQATDADGGTATSAPFSLVAANSAPTATLDITPTTVPTGTAVAFSVTASDPDGGALTYAWDLDGDGAYDDSTAAAPPSRTYPRAGARTIGVQVTDDDAAANSTVQRTQVVTVTNRVPSTPAISVPPVAVLRGEDVQLTAAATDPEGTATTFTWDLNGDTVFGDAAGATITRTMPASGVLAARVRVTDADGGTATSAPFTLTAGNRAPVAGFSASTLTPALNESVTFTDTSTDADGQALTRAWDTDGDGAFDDGTGAMATASYGTSGPVTVQLRVSDGVDTITAARTLTVAPPTDPGTPPDPGPGIGPASADPVPDPAASGAGAPFTSDPAPVAATPTQPEKSAAPKLLRPFPRVRIQGRLTRRGAMFTRITVTAPRGTRVQADCDGRGCPRRLSKTTGKSGVVRLSSLLGSYRAGTTIVIRATRAGAIGKYTEIVVRRGKAPRRTDRCLKPGATVPTRCPAN</sequence>
<proteinExistence type="predicted"/>
<feature type="domain" description="Ig-like" evidence="4">
    <location>
        <begin position="153"/>
        <end position="232"/>
    </location>
</feature>
<evidence type="ECO:0000256" key="1">
    <source>
        <dbReference type="SAM" id="MobiDB-lite"/>
    </source>
</evidence>
<reference evidence="6" key="1">
    <citation type="submission" date="2021-11" db="EMBL/GenBank/DDBJ databases">
        <title>Cultivation dependent microbiological survey of springs from the worlds oldest radium mine currently devoted to the extraction of radon-saturated water.</title>
        <authorList>
            <person name="Kapinusova G."/>
            <person name="Smrhova T."/>
            <person name="Strejcek M."/>
            <person name="Suman J."/>
            <person name="Jani K."/>
            <person name="Pajer P."/>
            <person name="Uhlik O."/>
        </authorList>
    </citation>
    <scope>NUCLEOTIDE SEQUENCE [LARGE SCALE GENOMIC DNA]</scope>
    <source>
        <strain evidence="6">J379</strain>
    </source>
</reference>
<gene>
    <name evidence="5" type="ORF">LRS13_18060</name>
</gene>
<dbReference type="Pfam" id="PF18911">
    <property type="entry name" value="PKD_4"/>
    <property type="match status" value="5"/>
</dbReference>
<dbReference type="PROSITE" id="PS50835">
    <property type="entry name" value="IG_LIKE"/>
    <property type="match status" value="1"/>
</dbReference>
<feature type="region of interest" description="Disordered" evidence="1">
    <location>
        <begin position="285"/>
        <end position="318"/>
    </location>
</feature>
<feature type="domain" description="PKD" evidence="2">
    <location>
        <begin position="58"/>
        <end position="148"/>
    </location>
</feature>
<dbReference type="InterPro" id="IPR022409">
    <property type="entry name" value="PKD/Chitinase_dom"/>
</dbReference>
<dbReference type="PROSITE" id="PS50268">
    <property type="entry name" value="CADHERIN_2"/>
    <property type="match status" value="2"/>
</dbReference>
<dbReference type="Pfam" id="PF00801">
    <property type="entry name" value="PKD"/>
    <property type="match status" value="2"/>
</dbReference>
<feature type="compositionally biased region" description="Polar residues" evidence="1">
    <location>
        <begin position="288"/>
        <end position="303"/>
    </location>
</feature>
<keyword evidence="6" id="KW-1185">Reference proteome</keyword>
<dbReference type="InterPro" id="IPR002126">
    <property type="entry name" value="Cadherin-like_dom"/>
</dbReference>
<protein>
    <submittedName>
        <fullName evidence="5">PKD domain-containing protein</fullName>
    </submittedName>
</protein>
<name>A0ABY5PNM1_9ACTN</name>
<feature type="domain" description="PKD" evidence="2">
    <location>
        <begin position="241"/>
        <end position="332"/>
    </location>
</feature>
<feature type="compositionally biased region" description="Low complexity" evidence="1">
    <location>
        <begin position="703"/>
        <end position="721"/>
    </location>
</feature>
<dbReference type="SMART" id="SM00089">
    <property type="entry name" value="PKD"/>
    <property type="match status" value="7"/>
</dbReference>
<feature type="compositionally biased region" description="Pro residues" evidence="1">
    <location>
        <begin position="689"/>
        <end position="701"/>
    </location>
</feature>
<evidence type="ECO:0000259" key="3">
    <source>
        <dbReference type="PROSITE" id="PS50268"/>
    </source>
</evidence>
<feature type="region of interest" description="Disordered" evidence="1">
    <location>
        <begin position="681"/>
        <end position="747"/>
    </location>
</feature>
<evidence type="ECO:0000259" key="4">
    <source>
        <dbReference type="PROSITE" id="PS50835"/>
    </source>
</evidence>
<dbReference type="InterPro" id="IPR035986">
    <property type="entry name" value="PKD_dom_sf"/>
</dbReference>
<organism evidence="5 6">
    <name type="scientific">Svornostia abyssi</name>
    <dbReference type="NCBI Taxonomy" id="2898438"/>
    <lineage>
        <taxon>Bacteria</taxon>
        <taxon>Bacillati</taxon>
        <taxon>Actinomycetota</taxon>
        <taxon>Thermoleophilia</taxon>
        <taxon>Solirubrobacterales</taxon>
        <taxon>Baekduiaceae</taxon>
        <taxon>Svornostia</taxon>
    </lineage>
</organism>
<dbReference type="InterPro" id="IPR000601">
    <property type="entry name" value="PKD_dom"/>
</dbReference>
<dbReference type="PROSITE" id="PS50093">
    <property type="entry name" value="PKD"/>
    <property type="match status" value="4"/>
</dbReference>
<feature type="domain" description="PKD" evidence="2">
    <location>
        <begin position="151"/>
        <end position="235"/>
    </location>
</feature>
<feature type="domain" description="PKD" evidence="2">
    <location>
        <begin position="604"/>
        <end position="686"/>
    </location>
</feature>
<dbReference type="CDD" id="cd00146">
    <property type="entry name" value="PKD"/>
    <property type="match status" value="1"/>
</dbReference>
<dbReference type="InterPro" id="IPR007110">
    <property type="entry name" value="Ig-like_dom"/>
</dbReference>
<feature type="domain" description="Cadherin" evidence="3">
    <location>
        <begin position="392"/>
        <end position="519"/>
    </location>
</feature>
<dbReference type="Gene3D" id="2.60.40.10">
    <property type="entry name" value="Immunoglobulins"/>
    <property type="match status" value="7"/>
</dbReference>